<name>A0A0L6UY98_9BASI</name>
<feature type="compositionally biased region" description="Polar residues" evidence="1">
    <location>
        <begin position="294"/>
        <end position="309"/>
    </location>
</feature>
<feature type="region of interest" description="Disordered" evidence="1">
    <location>
        <begin position="33"/>
        <end position="179"/>
    </location>
</feature>
<protein>
    <submittedName>
        <fullName evidence="3">Uncharacterized protein</fullName>
    </submittedName>
</protein>
<feature type="transmembrane region" description="Helical" evidence="2">
    <location>
        <begin position="6"/>
        <end position="27"/>
    </location>
</feature>
<evidence type="ECO:0000256" key="2">
    <source>
        <dbReference type="SAM" id="Phobius"/>
    </source>
</evidence>
<dbReference type="OrthoDB" id="2564465at2759"/>
<feature type="compositionally biased region" description="Polar residues" evidence="1">
    <location>
        <begin position="243"/>
        <end position="253"/>
    </location>
</feature>
<dbReference type="Proteomes" id="UP000037035">
    <property type="component" value="Unassembled WGS sequence"/>
</dbReference>
<accession>A0A0L6UY98</accession>
<feature type="compositionally biased region" description="Basic and acidic residues" evidence="1">
    <location>
        <begin position="261"/>
        <end position="292"/>
    </location>
</feature>
<comment type="caution">
    <text evidence="3">The sequence shown here is derived from an EMBL/GenBank/DDBJ whole genome shotgun (WGS) entry which is preliminary data.</text>
</comment>
<reference evidence="3 4" key="1">
    <citation type="submission" date="2015-08" db="EMBL/GenBank/DDBJ databases">
        <title>Next Generation Sequencing and Analysis of the Genome of Puccinia sorghi L Schw, the Causal Agent of Maize Common Rust.</title>
        <authorList>
            <person name="Rochi L."/>
            <person name="Burguener G."/>
            <person name="Darino M."/>
            <person name="Turjanski A."/>
            <person name="Kreff E."/>
            <person name="Dieguez M.J."/>
            <person name="Sacco F."/>
        </authorList>
    </citation>
    <scope>NUCLEOTIDE SEQUENCE [LARGE SCALE GENOMIC DNA]</scope>
    <source>
        <strain evidence="3 4">RO10H11247</strain>
    </source>
</reference>
<feature type="region of interest" description="Disordered" evidence="1">
    <location>
        <begin position="194"/>
        <end position="328"/>
    </location>
</feature>
<organism evidence="3 4">
    <name type="scientific">Puccinia sorghi</name>
    <dbReference type="NCBI Taxonomy" id="27349"/>
    <lineage>
        <taxon>Eukaryota</taxon>
        <taxon>Fungi</taxon>
        <taxon>Dikarya</taxon>
        <taxon>Basidiomycota</taxon>
        <taxon>Pucciniomycotina</taxon>
        <taxon>Pucciniomycetes</taxon>
        <taxon>Pucciniales</taxon>
        <taxon>Pucciniaceae</taxon>
        <taxon>Puccinia</taxon>
    </lineage>
</organism>
<gene>
    <name evidence="3" type="ORF">VP01_3301g4</name>
</gene>
<keyword evidence="2" id="KW-1133">Transmembrane helix</keyword>
<proteinExistence type="predicted"/>
<dbReference type="AlphaFoldDB" id="A0A0L6UY98"/>
<keyword evidence="2" id="KW-0812">Transmembrane</keyword>
<evidence type="ECO:0000256" key="1">
    <source>
        <dbReference type="SAM" id="MobiDB-lite"/>
    </source>
</evidence>
<keyword evidence="4" id="KW-1185">Reference proteome</keyword>
<dbReference type="VEuPathDB" id="FungiDB:VP01_3301g4"/>
<feature type="compositionally biased region" description="Polar residues" evidence="1">
    <location>
        <begin position="33"/>
        <end position="47"/>
    </location>
</feature>
<evidence type="ECO:0000313" key="4">
    <source>
        <dbReference type="Proteomes" id="UP000037035"/>
    </source>
</evidence>
<dbReference type="EMBL" id="LAVV01008282">
    <property type="protein sequence ID" value="KNZ53217.1"/>
    <property type="molecule type" value="Genomic_DNA"/>
</dbReference>
<keyword evidence="2" id="KW-0472">Membrane</keyword>
<evidence type="ECO:0000313" key="3">
    <source>
        <dbReference type="EMBL" id="KNZ53217.1"/>
    </source>
</evidence>
<sequence length="328" mass="35496">MPTFTLSWADLALFGLTAGLIGGIVLVGRSSSPFNGTTPSIHKNTIQSKKKKKAKKGNTSSRPSPPASLVERHENPKESSSLAQPAVVTPESVPDTPPDSQAQAVEPSQAPAPPHANQSQTAKKKKVSKKAADKINDQEFPPLAATKNETHNAIQNKPKRPFAERHQQPVRKTIVDDMIDEDVQKPLKMARVMNIVGPEPEDPVLAPSDPEDGWEKVPDSKRPRPNGISISIGSASSVPTSSKPKQASEQAPSKRQRQNAKKKEAAKALKAAEEAERLSHLSAHKREQERLRMNAQTRSPQPIATSTKPTGKKVASASIAEDGRLIWE</sequence>
<feature type="compositionally biased region" description="Low complexity" evidence="1">
    <location>
        <begin position="228"/>
        <end position="242"/>
    </location>
</feature>
<feature type="compositionally biased region" description="Basic and acidic residues" evidence="1">
    <location>
        <begin position="213"/>
        <end position="222"/>
    </location>
</feature>